<dbReference type="InterPro" id="IPR011701">
    <property type="entry name" value="MFS"/>
</dbReference>
<comment type="subcellular location">
    <subcellularLocation>
        <location evidence="1">Cell membrane</location>
        <topology evidence="1">Multi-pass membrane protein</topology>
    </subcellularLocation>
</comment>
<organism evidence="8 9">
    <name type="scientific">Harryflintia acetispora</name>
    <dbReference type="NCBI Taxonomy" id="1849041"/>
    <lineage>
        <taxon>Bacteria</taxon>
        <taxon>Bacillati</taxon>
        <taxon>Bacillota</taxon>
        <taxon>Clostridia</taxon>
        <taxon>Eubacteriales</taxon>
        <taxon>Oscillospiraceae</taxon>
        <taxon>Harryflintia</taxon>
    </lineage>
</organism>
<feature type="transmembrane region" description="Helical" evidence="6">
    <location>
        <begin position="42"/>
        <end position="63"/>
    </location>
</feature>
<accession>A0A9X8Y9L7</accession>
<proteinExistence type="predicted"/>
<feature type="transmembrane region" description="Helical" evidence="6">
    <location>
        <begin position="258"/>
        <end position="275"/>
    </location>
</feature>
<keyword evidence="4 6" id="KW-1133">Transmembrane helix</keyword>
<feature type="transmembrane region" description="Helical" evidence="6">
    <location>
        <begin position="287"/>
        <end position="305"/>
    </location>
</feature>
<evidence type="ECO:0000313" key="8">
    <source>
        <dbReference type="EMBL" id="TCL45350.1"/>
    </source>
</evidence>
<dbReference type="Pfam" id="PF07690">
    <property type="entry name" value="MFS_1"/>
    <property type="match status" value="1"/>
</dbReference>
<sequence length="410" mass="44215">MVKERNRWVILAALVINNICLGATYVWSIFNAPLMEANGWQLSQVSLAYSMLLLVTFFANLVSGQLQNKVGPQKLMLVALIFWGGGWFLTGFARSLPQLYIFFSLIVGIGTGFGYNTVVSTIPRWFPDRKGLANGLVIGASGLSPLPFAPLGYFLLERFGVQNSFKGLGAIFLVLMAATFWLITAPPKGWKPEGWEPPVATVKTGILQEKRTGEMVKDPVFYLLWFVLMTGATAGMIMTGHASGIGQELVGMTGSQGAMMVSLLAVMSFAGRLIMGSLSDKIGRYRTVLAIIIIIAADMFFFGVVHSFPTFVLALSVVGFCFGSIMSVFPALCSDTFGVTHMSSNWSVMYSGYTVASFIGPMSAAKCVEAFGSYVNVFVLSGVLAALALIALLAAMRINSRRVAQKAAAK</sequence>
<dbReference type="InterPro" id="IPR036259">
    <property type="entry name" value="MFS_trans_sf"/>
</dbReference>
<dbReference type="GO" id="GO:0005886">
    <property type="term" value="C:plasma membrane"/>
    <property type="evidence" value="ECO:0007669"/>
    <property type="project" value="UniProtKB-SubCell"/>
</dbReference>
<evidence type="ECO:0000256" key="5">
    <source>
        <dbReference type="ARBA" id="ARBA00023136"/>
    </source>
</evidence>
<dbReference type="Gene3D" id="1.20.1250.20">
    <property type="entry name" value="MFS general substrate transporter like domains"/>
    <property type="match status" value="2"/>
</dbReference>
<keyword evidence="5 6" id="KW-0472">Membrane</keyword>
<dbReference type="CDD" id="cd17353">
    <property type="entry name" value="MFS_OFA_like"/>
    <property type="match status" value="1"/>
</dbReference>
<feature type="domain" description="Major facilitator superfamily (MFS) profile" evidence="7">
    <location>
        <begin position="1"/>
        <end position="400"/>
    </location>
</feature>
<evidence type="ECO:0000256" key="3">
    <source>
        <dbReference type="ARBA" id="ARBA00022692"/>
    </source>
</evidence>
<dbReference type="InterPro" id="IPR050327">
    <property type="entry name" value="Proton-linked_MCT"/>
</dbReference>
<dbReference type="PANTHER" id="PTHR11360">
    <property type="entry name" value="MONOCARBOXYLATE TRANSPORTER"/>
    <property type="match status" value="1"/>
</dbReference>
<evidence type="ECO:0000256" key="1">
    <source>
        <dbReference type="ARBA" id="ARBA00004651"/>
    </source>
</evidence>
<evidence type="ECO:0000259" key="7">
    <source>
        <dbReference type="PROSITE" id="PS50850"/>
    </source>
</evidence>
<dbReference type="InterPro" id="IPR020846">
    <property type="entry name" value="MFS_dom"/>
</dbReference>
<feature type="transmembrane region" description="Helical" evidence="6">
    <location>
        <begin position="371"/>
        <end position="396"/>
    </location>
</feature>
<feature type="transmembrane region" description="Helical" evidence="6">
    <location>
        <begin position="131"/>
        <end position="155"/>
    </location>
</feature>
<evidence type="ECO:0000256" key="6">
    <source>
        <dbReference type="SAM" id="Phobius"/>
    </source>
</evidence>
<feature type="transmembrane region" description="Helical" evidence="6">
    <location>
        <begin position="167"/>
        <end position="185"/>
    </location>
</feature>
<dbReference type="PANTHER" id="PTHR11360:SF317">
    <property type="entry name" value="MAJOR FACILITATOR SUPERFAMILY (MFS) PROFILE DOMAIN-CONTAINING PROTEIN-RELATED"/>
    <property type="match status" value="1"/>
</dbReference>
<evidence type="ECO:0000256" key="4">
    <source>
        <dbReference type="ARBA" id="ARBA00022989"/>
    </source>
</evidence>
<dbReference type="SUPFAM" id="SSF103473">
    <property type="entry name" value="MFS general substrate transporter"/>
    <property type="match status" value="1"/>
</dbReference>
<feature type="transmembrane region" description="Helical" evidence="6">
    <location>
        <begin position="7"/>
        <end position="30"/>
    </location>
</feature>
<keyword evidence="2" id="KW-0813">Transport</keyword>
<feature type="transmembrane region" description="Helical" evidence="6">
    <location>
        <begin position="311"/>
        <end position="333"/>
    </location>
</feature>
<keyword evidence="9" id="KW-1185">Reference proteome</keyword>
<protein>
    <submittedName>
        <fullName evidence="8">OFA family oxalate/formate antiporter-like MFS transporter</fullName>
    </submittedName>
</protein>
<dbReference type="PROSITE" id="PS50850">
    <property type="entry name" value="MFS"/>
    <property type="match status" value="1"/>
</dbReference>
<dbReference type="EMBL" id="SLUK01000001">
    <property type="protein sequence ID" value="TCL45350.1"/>
    <property type="molecule type" value="Genomic_DNA"/>
</dbReference>
<keyword evidence="3 6" id="KW-0812">Transmembrane</keyword>
<evidence type="ECO:0000313" key="9">
    <source>
        <dbReference type="Proteomes" id="UP000294682"/>
    </source>
</evidence>
<evidence type="ECO:0000256" key="2">
    <source>
        <dbReference type="ARBA" id="ARBA00022448"/>
    </source>
</evidence>
<comment type="caution">
    <text evidence="8">The sequence shown here is derived from an EMBL/GenBank/DDBJ whole genome shotgun (WGS) entry which is preliminary data.</text>
</comment>
<feature type="transmembrane region" description="Helical" evidence="6">
    <location>
        <begin position="220"/>
        <end position="238"/>
    </location>
</feature>
<name>A0A9X8Y9L7_9FIRM</name>
<reference evidence="8 9" key="1">
    <citation type="submission" date="2019-03" db="EMBL/GenBank/DDBJ databases">
        <title>Genomic Encyclopedia of Type Strains, Phase IV (KMG-IV): sequencing the most valuable type-strain genomes for metagenomic binning, comparative biology and taxonomic classification.</title>
        <authorList>
            <person name="Goeker M."/>
        </authorList>
    </citation>
    <scope>NUCLEOTIDE SEQUENCE [LARGE SCALE GENOMIC DNA]</scope>
    <source>
        <strain evidence="8 9">DSM 100433</strain>
    </source>
</reference>
<dbReference type="Proteomes" id="UP000294682">
    <property type="component" value="Unassembled WGS sequence"/>
</dbReference>
<dbReference type="GO" id="GO:0022857">
    <property type="term" value="F:transmembrane transporter activity"/>
    <property type="evidence" value="ECO:0007669"/>
    <property type="project" value="InterPro"/>
</dbReference>
<gene>
    <name evidence="8" type="ORF">EDD78_101333</name>
</gene>
<dbReference type="AlphaFoldDB" id="A0A9X8Y9L7"/>
<feature type="transmembrane region" description="Helical" evidence="6">
    <location>
        <begin position="75"/>
        <end position="93"/>
    </location>
</feature>
<feature type="transmembrane region" description="Helical" evidence="6">
    <location>
        <begin position="99"/>
        <end position="119"/>
    </location>
</feature>
<dbReference type="RefSeq" id="WP_165873064.1">
    <property type="nucleotide sequence ID" value="NZ_JADNAH010000106.1"/>
</dbReference>
<feature type="transmembrane region" description="Helical" evidence="6">
    <location>
        <begin position="345"/>
        <end position="365"/>
    </location>
</feature>